<evidence type="ECO:0000313" key="1">
    <source>
        <dbReference type="EMBL" id="GAL07392.1"/>
    </source>
</evidence>
<gene>
    <name evidence="1" type="ORF">JCM19237_3331</name>
</gene>
<name>A0A090RIN8_9GAMM</name>
<dbReference type="GO" id="GO:0016020">
    <property type="term" value="C:membrane"/>
    <property type="evidence" value="ECO:0007669"/>
    <property type="project" value="InterPro"/>
</dbReference>
<organism evidence="1 2">
    <name type="scientific">Photobacterium aphoticum</name>
    <dbReference type="NCBI Taxonomy" id="754436"/>
    <lineage>
        <taxon>Bacteria</taxon>
        <taxon>Pseudomonadati</taxon>
        <taxon>Pseudomonadota</taxon>
        <taxon>Gammaproteobacteria</taxon>
        <taxon>Vibrionales</taxon>
        <taxon>Vibrionaceae</taxon>
        <taxon>Photobacterium</taxon>
    </lineage>
</organism>
<evidence type="ECO:0008006" key="3">
    <source>
        <dbReference type="Google" id="ProtNLM"/>
    </source>
</evidence>
<dbReference type="Proteomes" id="UP000029227">
    <property type="component" value="Unassembled WGS sequence"/>
</dbReference>
<dbReference type="AlphaFoldDB" id="A0A090RIN8"/>
<dbReference type="InterPro" id="IPR003416">
    <property type="entry name" value="MgtC/SapB/SrpB/YhiD_fam"/>
</dbReference>
<evidence type="ECO:0000313" key="2">
    <source>
        <dbReference type="Proteomes" id="UP000029227"/>
    </source>
</evidence>
<proteinExistence type="predicted"/>
<reference evidence="1 2" key="1">
    <citation type="journal article" date="2014" name="Genome Announc.">
        <title>Draft Genome Sequences of Two Vibrionaceae Species, Vibrio ponticus C121 and Photobacterium aphoticum C119, Isolated as Coral Reef Microbiota.</title>
        <authorList>
            <person name="Al-saari N."/>
            <person name="Meirelles P.M."/>
            <person name="Mino S."/>
            <person name="Suda W."/>
            <person name="Oshima K."/>
            <person name="Hattori M."/>
            <person name="Ohkuma M."/>
            <person name="Thompson F.L."/>
            <person name="Gomez-Gil B."/>
            <person name="Sawabe T."/>
            <person name="Sawabe T."/>
        </authorList>
    </citation>
    <scope>NUCLEOTIDE SEQUENCE [LARGE SCALE GENOMIC DNA]</scope>
    <source>
        <strain evidence="1 2">JCM 19237</strain>
    </source>
</reference>
<protein>
    <recommendedName>
        <fullName evidence="3">Protein MgtC</fullName>
    </recommendedName>
</protein>
<dbReference type="STRING" id="754436.JCM19237_3331"/>
<dbReference type="EMBL" id="BBMN01000016">
    <property type="protein sequence ID" value="GAL07392.1"/>
    <property type="molecule type" value="Genomic_DNA"/>
</dbReference>
<sequence length="41" mass="4451">MILPEITPFTWPAILQCAICGAVIGLERQLRGKPVGIRTST</sequence>
<comment type="caution">
    <text evidence="1">The sequence shown here is derived from an EMBL/GenBank/DDBJ whole genome shotgun (WGS) entry which is preliminary data.</text>
</comment>
<accession>A0A090RIN8</accession>
<dbReference type="PRINTS" id="PR01837">
    <property type="entry name" value="MGTCSAPBPROT"/>
</dbReference>